<feature type="region of interest" description="Disordered" evidence="2">
    <location>
        <begin position="74"/>
        <end position="156"/>
    </location>
</feature>
<dbReference type="PANTHER" id="PTHR24216:SF65">
    <property type="entry name" value="PAXILLIN-LIKE PROTEIN 1"/>
    <property type="match status" value="1"/>
</dbReference>
<feature type="region of interest" description="Disordered" evidence="2">
    <location>
        <begin position="895"/>
        <end position="936"/>
    </location>
</feature>
<comment type="caution">
    <text evidence="3">The sequence shown here is derived from an EMBL/GenBank/DDBJ whole genome shotgun (WGS) entry which is preliminary data.</text>
</comment>
<evidence type="ECO:0000313" key="4">
    <source>
        <dbReference type="Proteomes" id="UP000557509"/>
    </source>
</evidence>
<feature type="region of interest" description="Disordered" evidence="2">
    <location>
        <begin position="583"/>
        <end position="613"/>
    </location>
</feature>
<feature type="region of interest" description="Disordered" evidence="2">
    <location>
        <begin position="315"/>
        <end position="369"/>
    </location>
</feature>
<dbReference type="GO" id="GO:0007034">
    <property type="term" value="P:vacuolar transport"/>
    <property type="evidence" value="ECO:0007669"/>
    <property type="project" value="InterPro"/>
</dbReference>
<evidence type="ECO:0000256" key="1">
    <source>
        <dbReference type="SAM" id="Coils"/>
    </source>
</evidence>
<feature type="coiled-coil region" evidence="1">
    <location>
        <begin position="672"/>
        <end position="699"/>
    </location>
</feature>
<evidence type="ECO:0000313" key="3">
    <source>
        <dbReference type="EMBL" id="KAF4640555.1"/>
    </source>
</evidence>
<feature type="compositionally biased region" description="Low complexity" evidence="2">
    <location>
        <begin position="37"/>
        <end position="49"/>
    </location>
</feature>
<reference evidence="3 4" key="1">
    <citation type="submission" date="2020-03" db="EMBL/GenBank/DDBJ databases">
        <title>Genome sequence of Toxoplasma gondii RH-88 strain.</title>
        <authorList>
            <person name="Lorenzi H.A."/>
            <person name="Venepally P."/>
            <person name="Rozenberg A."/>
            <person name="Sibley D."/>
        </authorList>
    </citation>
    <scope>NUCLEOTIDE SEQUENCE [LARGE SCALE GENOMIC DNA]</scope>
    <source>
        <strain evidence="3 4">RH-88</strain>
    </source>
</reference>
<protein>
    <submittedName>
        <fullName evidence="3">SNF7 family protein</fullName>
    </submittedName>
</protein>
<proteinExistence type="predicted"/>
<feature type="compositionally biased region" description="Low complexity" evidence="2">
    <location>
        <begin position="922"/>
        <end position="936"/>
    </location>
</feature>
<dbReference type="AlphaFoldDB" id="A0A7J6JZD7"/>
<feature type="compositionally biased region" description="Basic and acidic residues" evidence="2">
    <location>
        <begin position="442"/>
        <end position="451"/>
    </location>
</feature>
<feature type="compositionally biased region" description="Basic and acidic residues" evidence="2">
    <location>
        <begin position="127"/>
        <end position="136"/>
    </location>
</feature>
<feature type="region of interest" description="Disordered" evidence="2">
    <location>
        <begin position="37"/>
        <end position="58"/>
    </location>
</feature>
<feature type="coiled-coil region" evidence="1">
    <location>
        <begin position="774"/>
        <end position="828"/>
    </location>
</feature>
<organism evidence="3 4">
    <name type="scientific">Toxoplasma gondii</name>
    <dbReference type="NCBI Taxonomy" id="5811"/>
    <lineage>
        <taxon>Eukaryota</taxon>
        <taxon>Sar</taxon>
        <taxon>Alveolata</taxon>
        <taxon>Apicomplexa</taxon>
        <taxon>Conoidasida</taxon>
        <taxon>Coccidia</taxon>
        <taxon>Eucoccidiorida</taxon>
        <taxon>Eimeriorina</taxon>
        <taxon>Sarcocystidae</taxon>
        <taxon>Toxoplasma</taxon>
    </lineage>
</organism>
<feature type="compositionally biased region" description="Low complexity" evidence="2">
    <location>
        <begin position="320"/>
        <end position="334"/>
    </location>
</feature>
<feature type="region of interest" description="Disordered" evidence="2">
    <location>
        <begin position="1"/>
        <end position="20"/>
    </location>
</feature>
<dbReference type="InterPro" id="IPR005024">
    <property type="entry name" value="Snf7_fam"/>
</dbReference>
<feature type="compositionally biased region" description="Low complexity" evidence="2">
    <location>
        <begin position="90"/>
        <end position="126"/>
    </location>
</feature>
<name>A0A7J6JZD7_TOXGO</name>
<dbReference type="PANTHER" id="PTHR24216">
    <property type="entry name" value="PAXILLIN-RELATED"/>
    <property type="match status" value="1"/>
</dbReference>
<feature type="compositionally biased region" description="Low complexity" evidence="2">
    <location>
        <begin position="344"/>
        <end position="369"/>
    </location>
</feature>
<evidence type="ECO:0000256" key="2">
    <source>
        <dbReference type="SAM" id="MobiDB-lite"/>
    </source>
</evidence>
<gene>
    <name evidence="3" type="ORF">TGRH88_044810</name>
</gene>
<feature type="region of interest" description="Disordered" evidence="2">
    <location>
        <begin position="423"/>
        <end position="453"/>
    </location>
</feature>
<dbReference type="EMBL" id="JAAUHK010000195">
    <property type="protein sequence ID" value="KAF4640555.1"/>
    <property type="molecule type" value="Genomic_DNA"/>
</dbReference>
<dbReference type="VEuPathDB" id="ToxoDB:TGME49_225108"/>
<sequence length="960" mass="104379">MYVALSSSPDAGRAARPAERDSSFRRIFFLDAKIHAAPSSRSRSSKPAPLGVRPSVPGSYREFAKVNGFLETNRPPSSFSPFSPRPSPPSALTAALSSSVPRHCLPASSARSSPSSSPASVTISSSRQEEPARCEEDALAGWGGSPSSGVCTPENTPEDLLSFPEEALSSADPILLDFLQHLRLLSPEQRRFLMSPYLPRRDRTPAAEKSPFQESAKLEFWKRACDALCRLRGSPFFSSAALARLLPSLLGAAACPWSLMDPQRLLDGLCSSGAVQRARELRQVYLATVRQVSQEAQEMKTGRRAEKKCRTMFQSSLGNQAPAPQRASPLSPSRPQSPSPPSQPTLSSQSASPSFSASPSSAPPLSASSSSSSSLSPFSLFSSWCSASLWLEKAGPVCQRMYTQVDRVAQAAIASVFQKLRQTHGGEGEGSFGSVRTRKRRREDEKKRQLEEETEEGGEYICVAAMEELTAEFVRWLRTSAASREASLLEEEDSLHAEGERMTERTTFLLAEQSLLSFWTTRELAEDSSSSTLPFSVQCFLGYLLSRSSSSSFFSPLSASSSSASASLRASLCVLPTSSIWPAASPSSDRRGEASEDESLSTARGPAAQEGRAGTAWRRLFPWLLRKSREARAQDDGGAVGVLKIVKFSFARHSEATITETEKSQALCRYAAQQLKASADRLRDKIAHLRQEALAAARAGDRKTAGHLLRFLKQVEGRRDEVELLLLQLENCLGRQARMWSMSVVADTLAGNEQVLKLHKRNSAALLGVAPETLETAIADTRDAQEKLQRAADAFRVFASPGVPPQTDDALNAELEDLERRALEEKTASLLSTLPAVPHALSPLSLSPRPASPRKVSPFLPRVARLANRKARVEQTERNIPVQRRTNLSCSALRRQVSGYRPQRRKTHVYHPSPRLSKHNQSSLPSALASPPPASLASALRHPPVFIGEGAQECPLGSCG</sequence>
<keyword evidence="1" id="KW-0175">Coiled coil</keyword>
<keyword evidence="4" id="KW-1185">Reference proteome</keyword>
<dbReference type="Pfam" id="PF03357">
    <property type="entry name" value="Snf7"/>
    <property type="match status" value="1"/>
</dbReference>
<accession>A0A7J6JZD7</accession>
<dbReference type="Proteomes" id="UP000557509">
    <property type="component" value="Unassembled WGS sequence"/>
</dbReference>